<dbReference type="AlphaFoldDB" id="A0A4Z0R381"/>
<dbReference type="Gene3D" id="3.40.190.10">
    <property type="entry name" value="Periplasmic binding protein-like II"/>
    <property type="match status" value="2"/>
</dbReference>
<dbReference type="PANTHER" id="PTHR35841">
    <property type="entry name" value="PHOSPHONATES-BINDING PERIPLASMIC PROTEIN"/>
    <property type="match status" value="1"/>
</dbReference>
<dbReference type="GO" id="GO:0055085">
    <property type="term" value="P:transmembrane transport"/>
    <property type="evidence" value="ECO:0007669"/>
    <property type="project" value="InterPro"/>
</dbReference>
<keyword evidence="2" id="KW-0732">Signal</keyword>
<dbReference type="GO" id="GO:0043190">
    <property type="term" value="C:ATP-binding cassette (ABC) transporter complex"/>
    <property type="evidence" value="ECO:0007669"/>
    <property type="project" value="InterPro"/>
</dbReference>
<reference evidence="3 4" key="1">
    <citation type="submission" date="2019-03" db="EMBL/GenBank/DDBJ databases">
        <title>Draft Genome Sequence of Desulfosporosinus fructosivorans Strain 63.6F, Isolated from Marine Sediment in the Baltic Sea.</title>
        <authorList>
            <person name="Hausmann B."/>
            <person name="Vandieken V."/>
            <person name="Pjevac P."/>
            <person name="Schreck K."/>
            <person name="Herbold C.W."/>
            <person name="Loy A."/>
        </authorList>
    </citation>
    <scope>NUCLEOTIDE SEQUENCE [LARGE SCALE GENOMIC DNA]</scope>
    <source>
        <strain evidence="3 4">63.6F</strain>
    </source>
</reference>
<comment type="caution">
    <text evidence="3">The sequence shown here is derived from an EMBL/GenBank/DDBJ whole genome shotgun (WGS) entry which is preliminary data.</text>
</comment>
<sequence length="304" mass="33319">MKMLPRIVLLCTAILAVVILNGCGKADTPQHVTLSNLQPLDNPPKSPQDGLRVALAVGLSPSQSIARFQVLTKYLSETLNRPVELVQRKSYKEVDDLIQEGKVDIAFVCSSSYVIGHEQFGERLVAVPITNGSPYYQSVIIADTGSGIRNWTQLKGHSFAFVDPQSTSGSLYALSKVKDQGGLNYFKSYIYTYGHSNSIAAVKDRLVEAAAVDNYTLAAAFAKSPQLVDSIRIIDTSPNYANNPVVASPRLDEQSFLAIQKAFLTMHQDEDGQEALQVAGYDQFKLLEDSLYDSVRELVKLIGE</sequence>
<dbReference type="PANTHER" id="PTHR35841:SF1">
    <property type="entry name" value="PHOSPHONATES-BINDING PERIPLASMIC PROTEIN"/>
    <property type="match status" value="1"/>
</dbReference>
<evidence type="ECO:0000256" key="1">
    <source>
        <dbReference type="ARBA" id="ARBA00007162"/>
    </source>
</evidence>
<dbReference type="InterPro" id="IPR005770">
    <property type="entry name" value="PhnD"/>
</dbReference>
<evidence type="ECO:0000313" key="3">
    <source>
        <dbReference type="EMBL" id="TGE37531.1"/>
    </source>
</evidence>
<dbReference type="RefSeq" id="WP_135547135.1">
    <property type="nucleotide sequence ID" value="NZ_SPQQ01000004.1"/>
</dbReference>
<comment type="similarity">
    <text evidence="1">Belongs to the phosphate/phosphite/phosphonate binding protein family.</text>
</comment>
<dbReference type="Proteomes" id="UP000298460">
    <property type="component" value="Unassembled WGS sequence"/>
</dbReference>
<accession>A0A4Z0R381</accession>
<dbReference type="OrthoDB" id="9781943at2"/>
<evidence type="ECO:0000313" key="4">
    <source>
        <dbReference type="Proteomes" id="UP000298460"/>
    </source>
</evidence>
<organism evidence="3 4">
    <name type="scientific">Desulfosporosinus fructosivorans</name>
    <dbReference type="NCBI Taxonomy" id="2018669"/>
    <lineage>
        <taxon>Bacteria</taxon>
        <taxon>Bacillati</taxon>
        <taxon>Bacillota</taxon>
        <taxon>Clostridia</taxon>
        <taxon>Eubacteriales</taxon>
        <taxon>Desulfitobacteriaceae</taxon>
        <taxon>Desulfosporosinus</taxon>
    </lineage>
</organism>
<dbReference type="NCBIfam" id="TIGR01098">
    <property type="entry name" value="3A0109s03R"/>
    <property type="match status" value="1"/>
</dbReference>
<gene>
    <name evidence="3" type="primary">phnD</name>
    <name evidence="3" type="ORF">E4K67_12330</name>
</gene>
<dbReference type="SUPFAM" id="SSF53850">
    <property type="entry name" value="Periplasmic binding protein-like II"/>
    <property type="match status" value="1"/>
</dbReference>
<name>A0A4Z0R381_9FIRM</name>
<keyword evidence="4" id="KW-1185">Reference proteome</keyword>
<evidence type="ECO:0000256" key="2">
    <source>
        <dbReference type="ARBA" id="ARBA00022729"/>
    </source>
</evidence>
<dbReference type="CDD" id="cd13571">
    <property type="entry name" value="PBP2_PnhD_1"/>
    <property type="match status" value="1"/>
</dbReference>
<dbReference type="EMBL" id="SPQQ01000004">
    <property type="protein sequence ID" value="TGE37531.1"/>
    <property type="molecule type" value="Genomic_DNA"/>
</dbReference>
<proteinExistence type="inferred from homology"/>
<protein>
    <submittedName>
        <fullName evidence="3">Phosphate/phosphite/phosphonate ABC transporter substrate-binding protein</fullName>
    </submittedName>
</protein>
<dbReference type="Pfam" id="PF12974">
    <property type="entry name" value="Phosphonate-bd"/>
    <property type="match status" value="1"/>
</dbReference>